<feature type="region of interest" description="Disordered" evidence="1">
    <location>
        <begin position="1"/>
        <end position="32"/>
    </location>
</feature>
<keyword evidence="3" id="KW-1185">Reference proteome</keyword>
<reference evidence="2 3" key="1">
    <citation type="submission" date="2020-10" db="EMBL/GenBank/DDBJ databases">
        <title>Sequencing the genomes of 1000 actinobacteria strains.</title>
        <authorList>
            <person name="Klenk H.-P."/>
        </authorList>
    </citation>
    <scope>NUCLEOTIDE SEQUENCE [LARGE SCALE GENOMIC DNA]</scope>
    <source>
        <strain evidence="2 3">DSM 43173</strain>
    </source>
</reference>
<organism evidence="2 3">
    <name type="scientific">Nonomuraea angiospora</name>
    <dbReference type="NCBI Taxonomy" id="46172"/>
    <lineage>
        <taxon>Bacteria</taxon>
        <taxon>Bacillati</taxon>
        <taxon>Actinomycetota</taxon>
        <taxon>Actinomycetes</taxon>
        <taxon>Streptosporangiales</taxon>
        <taxon>Streptosporangiaceae</taxon>
        <taxon>Nonomuraea</taxon>
    </lineage>
</organism>
<accession>A0ABR9LRJ1</accession>
<sequence>MASMKLTEAGSRGSPWISSPAKTANWCHQPLS</sequence>
<protein>
    <submittedName>
        <fullName evidence="2">Uncharacterized protein</fullName>
    </submittedName>
</protein>
<dbReference type="EMBL" id="JADBEK010000001">
    <property type="protein sequence ID" value="MBE1583280.1"/>
    <property type="molecule type" value="Genomic_DNA"/>
</dbReference>
<evidence type="ECO:0000313" key="3">
    <source>
        <dbReference type="Proteomes" id="UP000633509"/>
    </source>
</evidence>
<comment type="caution">
    <text evidence="2">The sequence shown here is derived from an EMBL/GenBank/DDBJ whole genome shotgun (WGS) entry which is preliminary data.</text>
</comment>
<gene>
    <name evidence="2" type="ORF">H4W80_001538</name>
</gene>
<proteinExistence type="predicted"/>
<evidence type="ECO:0000313" key="2">
    <source>
        <dbReference type="EMBL" id="MBE1583280.1"/>
    </source>
</evidence>
<dbReference type="Proteomes" id="UP000633509">
    <property type="component" value="Unassembled WGS sequence"/>
</dbReference>
<evidence type="ECO:0000256" key="1">
    <source>
        <dbReference type="SAM" id="MobiDB-lite"/>
    </source>
</evidence>
<name>A0ABR9LRJ1_9ACTN</name>